<dbReference type="InterPro" id="IPR036390">
    <property type="entry name" value="WH_DNA-bd_sf"/>
</dbReference>
<feature type="region of interest" description="Disordered" evidence="1">
    <location>
        <begin position="1"/>
        <end position="23"/>
    </location>
</feature>
<dbReference type="SMART" id="SM00049">
    <property type="entry name" value="DEP"/>
    <property type="match status" value="1"/>
</dbReference>
<dbReference type="PANTHER" id="PTHR13179">
    <property type="entry name" value="DEP DOMAIN CONTAINING PROTEIN 5"/>
    <property type="match status" value="1"/>
</dbReference>
<dbReference type="Proteomes" id="UP000054324">
    <property type="component" value="Unassembled WGS sequence"/>
</dbReference>
<feature type="compositionally biased region" description="Polar residues" evidence="1">
    <location>
        <begin position="747"/>
        <end position="772"/>
    </location>
</feature>
<name>A0A074ZYD7_OPIVI</name>
<dbReference type="GO" id="GO:0005765">
    <property type="term" value="C:lysosomal membrane"/>
    <property type="evidence" value="ECO:0007669"/>
    <property type="project" value="TreeGrafter"/>
</dbReference>
<feature type="domain" description="DEP" evidence="2">
    <location>
        <begin position="266"/>
        <end position="326"/>
    </location>
</feature>
<dbReference type="GO" id="GO:0035556">
    <property type="term" value="P:intracellular signal transduction"/>
    <property type="evidence" value="ECO:0007669"/>
    <property type="project" value="InterPro"/>
</dbReference>
<dbReference type="GO" id="GO:0034198">
    <property type="term" value="P:cellular response to amino acid starvation"/>
    <property type="evidence" value="ECO:0007669"/>
    <property type="project" value="TreeGrafter"/>
</dbReference>
<gene>
    <name evidence="3" type="ORF">T265_04794</name>
</gene>
<proteinExistence type="predicted"/>
<evidence type="ECO:0000313" key="4">
    <source>
        <dbReference type="Proteomes" id="UP000054324"/>
    </source>
</evidence>
<dbReference type="InterPro" id="IPR045838">
    <property type="entry name" value="DEPDC5_CTD"/>
</dbReference>
<dbReference type="Gene3D" id="1.10.10.10">
    <property type="entry name" value="Winged helix-like DNA-binding domain superfamily/Winged helix DNA-binding domain"/>
    <property type="match status" value="1"/>
</dbReference>
<dbReference type="GO" id="GO:0010508">
    <property type="term" value="P:positive regulation of autophagy"/>
    <property type="evidence" value="ECO:0007669"/>
    <property type="project" value="TreeGrafter"/>
</dbReference>
<sequence length="862" mass="93942">MGQSRSRDPIQPSTFTHGDNMNNKFELDLKNAGSLYARRHTHAVLRGLGHPDGRTSVQLSRPPGNVIDPGIPAHQISDPRTHSLWVRARSASASHLPQVTKPSPLKSTVDKPEMSQRARDLSSSSAGPMADTLSAAGKIRCPSTAGAVVPSGTTVPFQRFLTGLLASTSQSTSGSETNLNIVQNSATDDQTCITSIPASMDSLGSASDLPPAGNVTPIRTAHPTLVSLWSSLKASSTPLPCIVILMADSENGVPFIQAVGTTAFPERTFMSFDAVVWTMKWLSDIETVEQAVSYLQTLLDAGWIRHASGNPAHAFIFGCYIYTLLLPDTKLLSPTCTDASNISFLDAVDVTGQSTPITPSQPHFAGLSNAASQTSINTCQNLGQTKGSDIGTNVSIAPIPGSLTIQPMAFPESFLPRATSGSTEWSADFQTDWAEVAFAHSACSSSRSPSHSTTDLNRYTLDTTVNHGFPSSFCSGGFLTYTNISALCDVKSKTGYQELESVLYKSCLCDFDDPTPEGRTEWAHVLYTANFHPHCAFTIELQWLVASGARLTELVNHWHNRAGMSEFHFFPIPCHPFGHAGIFPNVDPLRCPLSIPLNVAPLLRYATEMLPNRASSAGTLKDSPVLPPSWNGQSSYSAMVVASKLFVGYPGDQQLHLLRSFQHQLLNRFGFIRDAYDADQNPADGTNFIISTITRNWTYVHCSGSIFVMIPVYRTESHMSNLPSEEMSTNLTGCNTWTSVQPPPQCNPMNSSKSPQKMDSAFSTPSTPQTGRGNAVDNPEYYNACFVEQLNVGFFWAWNHMLPRKRRCYLTGDECFQDAMLADFRAFMNAEDDRLVHAFEVFIGNLNSSSDDDPNESFKKQD</sequence>
<feature type="compositionally biased region" description="Basic and acidic residues" evidence="1">
    <location>
        <begin position="108"/>
        <end position="120"/>
    </location>
</feature>
<feature type="compositionally biased region" description="Polar residues" evidence="1">
    <location>
        <begin position="92"/>
        <end position="101"/>
    </location>
</feature>
<dbReference type="GO" id="GO:0005096">
    <property type="term" value="F:GTPase activator activity"/>
    <property type="evidence" value="ECO:0007669"/>
    <property type="project" value="InterPro"/>
</dbReference>
<dbReference type="InterPro" id="IPR000591">
    <property type="entry name" value="DEP_dom"/>
</dbReference>
<organism evidence="3 4">
    <name type="scientific">Opisthorchis viverrini</name>
    <name type="common">Southeast Asian liver fluke</name>
    <dbReference type="NCBI Taxonomy" id="6198"/>
    <lineage>
        <taxon>Eukaryota</taxon>
        <taxon>Metazoa</taxon>
        <taxon>Spiralia</taxon>
        <taxon>Lophotrochozoa</taxon>
        <taxon>Platyhelminthes</taxon>
        <taxon>Trematoda</taxon>
        <taxon>Digenea</taxon>
        <taxon>Opisthorchiida</taxon>
        <taxon>Opisthorchiata</taxon>
        <taxon>Opisthorchiidae</taxon>
        <taxon>Opisthorchis</taxon>
    </lineage>
</organism>
<feature type="compositionally biased region" description="Polar residues" evidence="1">
    <location>
        <begin position="11"/>
        <end position="23"/>
    </location>
</feature>
<dbReference type="EMBL" id="KL596701">
    <property type="protein sequence ID" value="KER28335.1"/>
    <property type="molecule type" value="Genomic_DNA"/>
</dbReference>
<dbReference type="GO" id="GO:1904262">
    <property type="term" value="P:negative regulation of TORC1 signaling"/>
    <property type="evidence" value="ECO:0007669"/>
    <property type="project" value="TreeGrafter"/>
</dbReference>
<dbReference type="InterPro" id="IPR036388">
    <property type="entry name" value="WH-like_DNA-bd_sf"/>
</dbReference>
<keyword evidence="4" id="KW-1185">Reference proteome</keyword>
<dbReference type="CTD" id="20318976"/>
<evidence type="ECO:0000256" key="1">
    <source>
        <dbReference type="SAM" id="MobiDB-lite"/>
    </source>
</evidence>
<feature type="region of interest" description="Disordered" evidence="1">
    <location>
        <begin position="92"/>
        <end position="128"/>
    </location>
</feature>
<dbReference type="Pfam" id="PF19418">
    <property type="entry name" value="DEPDC5_CTD"/>
    <property type="match status" value="1"/>
</dbReference>
<dbReference type="AlphaFoldDB" id="A0A074ZYD7"/>
<reference evidence="3 4" key="1">
    <citation type="submission" date="2013-11" db="EMBL/GenBank/DDBJ databases">
        <title>Opisthorchis viverrini - life in the bile duct.</title>
        <authorList>
            <person name="Young N.D."/>
            <person name="Nagarajan N."/>
            <person name="Lin S.J."/>
            <person name="Korhonen P.K."/>
            <person name="Jex A.R."/>
            <person name="Hall R.S."/>
            <person name="Safavi-Hemami H."/>
            <person name="Kaewkong W."/>
            <person name="Bertrand D."/>
            <person name="Gao S."/>
            <person name="Seet Q."/>
            <person name="Wongkham S."/>
            <person name="Teh B.T."/>
            <person name="Wongkham C."/>
            <person name="Intapan P.M."/>
            <person name="Maleewong W."/>
            <person name="Yang X."/>
            <person name="Hu M."/>
            <person name="Wang Z."/>
            <person name="Hofmann A."/>
            <person name="Sternberg P.W."/>
            <person name="Tan P."/>
            <person name="Wang J."/>
            <person name="Gasser R.B."/>
        </authorList>
    </citation>
    <scope>NUCLEOTIDE SEQUENCE [LARGE SCALE GENOMIC DNA]</scope>
</reference>
<evidence type="ECO:0000313" key="3">
    <source>
        <dbReference type="EMBL" id="KER28335.1"/>
    </source>
</evidence>
<evidence type="ECO:0000259" key="2">
    <source>
        <dbReference type="PROSITE" id="PS50186"/>
    </source>
</evidence>
<dbReference type="PROSITE" id="PS50186">
    <property type="entry name" value="DEP"/>
    <property type="match status" value="1"/>
</dbReference>
<dbReference type="STRING" id="6198.A0A074ZYD7"/>
<dbReference type="GO" id="GO:1990130">
    <property type="term" value="C:GATOR1 complex"/>
    <property type="evidence" value="ECO:0007669"/>
    <property type="project" value="TreeGrafter"/>
</dbReference>
<accession>A0A074ZYD7</accession>
<dbReference type="OrthoDB" id="39497at2759"/>
<dbReference type="SUPFAM" id="SSF46785">
    <property type="entry name" value="Winged helix' DNA-binding domain"/>
    <property type="match status" value="1"/>
</dbReference>
<feature type="region of interest" description="Disordered" evidence="1">
    <location>
        <begin position="744"/>
        <end position="773"/>
    </location>
</feature>
<dbReference type="InterPro" id="IPR027244">
    <property type="entry name" value="IML1"/>
</dbReference>
<dbReference type="RefSeq" id="XP_009167896.1">
    <property type="nucleotide sequence ID" value="XM_009169632.1"/>
</dbReference>
<dbReference type="GeneID" id="20318976"/>
<dbReference type="KEGG" id="ovi:T265_04794"/>
<protein>
    <recommendedName>
        <fullName evidence="2">DEP domain-containing protein</fullName>
    </recommendedName>
</protein>
<dbReference type="PANTHER" id="PTHR13179:SF8">
    <property type="entry name" value="GATOR COMPLEX PROTEIN DEPDC5"/>
    <property type="match status" value="1"/>
</dbReference>